<accession>A0A1G7KMK0</accession>
<gene>
    <name evidence="2" type="ORF">SAMN04488243_14711</name>
</gene>
<evidence type="ECO:0000313" key="2">
    <source>
        <dbReference type="EMBL" id="SDF37999.1"/>
    </source>
</evidence>
<keyword evidence="1" id="KW-0732">Signal</keyword>
<dbReference type="RefSeq" id="WP_093008569.1">
    <property type="nucleotide sequence ID" value="NZ_FNBC01000047.1"/>
</dbReference>
<proteinExistence type="predicted"/>
<feature type="signal peptide" evidence="1">
    <location>
        <begin position="1"/>
        <end position="23"/>
    </location>
</feature>
<evidence type="ECO:0000313" key="3">
    <source>
        <dbReference type="Proteomes" id="UP000199446"/>
    </source>
</evidence>
<evidence type="ECO:0000256" key="1">
    <source>
        <dbReference type="SAM" id="SignalP"/>
    </source>
</evidence>
<sequence>MGRALALLFLLAPALGQTLSCDATEVHYNFSAPGPLQTVNVGGQDYYVANLAAYLALLSGTSPLRFLPTQVLGGTGSRVACQVTTPNGGGGGGTLCGAGATRCLRVSQVTGTLPVPGDWTGRLYVLGQVVSGNATSHVPTPTLLSTVPDGRGLFSVGRNTTAVLWIYFFLELSPEDLFPSLPASGTIAVTYRLQNN</sequence>
<reference evidence="3" key="1">
    <citation type="submission" date="2016-10" db="EMBL/GenBank/DDBJ databases">
        <authorList>
            <person name="Varghese N."/>
            <person name="Submissions S."/>
        </authorList>
    </citation>
    <scope>NUCLEOTIDE SEQUENCE [LARGE SCALE GENOMIC DNA]</scope>
    <source>
        <strain evidence="3">CGMCC 1.6992</strain>
    </source>
</reference>
<name>A0A1G7KMK0_9DEIN</name>
<feature type="chain" id="PRO_5011523344" evidence="1">
    <location>
        <begin position="24"/>
        <end position="196"/>
    </location>
</feature>
<dbReference type="STRING" id="482827.SAMN04488243_14711"/>
<protein>
    <submittedName>
        <fullName evidence="2">Uncharacterized protein</fullName>
    </submittedName>
</protein>
<dbReference type="Proteomes" id="UP000199446">
    <property type="component" value="Unassembled WGS sequence"/>
</dbReference>
<dbReference type="EMBL" id="FNBC01000047">
    <property type="protein sequence ID" value="SDF37999.1"/>
    <property type="molecule type" value="Genomic_DNA"/>
</dbReference>
<keyword evidence="3" id="KW-1185">Reference proteome</keyword>
<dbReference type="AlphaFoldDB" id="A0A1G7KMK0"/>
<organism evidence="2 3">
    <name type="scientific">Thermus arciformis</name>
    <dbReference type="NCBI Taxonomy" id="482827"/>
    <lineage>
        <taxon>Bacteria</taxon>
        <taxon>Thermotogati</taxon>
        <taxon>Deinococcota</taxon>
        <taxon>Deinococci</taxon>
        <taxon>Thermales</taxon>
        <taxon>Thermaceae</taxon>
        <taxon>Thermus</taxon>
    </lineage>
</organism>